<dbReference type="GO" id="GO:0030145">
    <property type="term" value="F:manganese ion binding"/>
    <property type="evidence" value="ECO:0007669"/>
    <property type="project" value="TreeGrafter"/>
</dbReference>
<sequence length="299" mass="33278">MAKPVETTLRLLFPQWQGGNNPPYTFGSELLEWLAPPADGPVEKIEIVPFDGTPLKNENGIVGRTSLQSQIEEVHRAIDKHSPNRIIVLGGDCGVSLAPFAYLNKHYDGELAVLWLDTHPDIMTPDIFQNAHAMVMGSLLGEGDPDFLKNVSHPVKPHNVMFAGMRKTGAEWAQIRDFEASFFERLQLRSAGPEELADTSAPVIEWLKSTGARKVAIHFDLDVLDPHYFRSLLFANPEIPMPHGTPHGRMRIDQVTRVLNDVADEADIVGLTIAEHMPWDSLNLKNMLQDLPLIGRGFS</sequence>
<dbReference type="CDD" id="cd09999">
    <property type="entry name" value="Arginase-like_1"/>
    <property type="match status" value="1"/>
</dbReference>
<name>A0A1H4GAG0_9RHOB</name>
<organism evidence="5 6">
    <name type="scientific">Rubrimonas cliftonensis</name>
    <dbReference type="NCBI Taxonomy" id="89524"/>
    <lineage>
        <taxon>Bacteria</taxon>
        <taxon>Pseudomonadati</taxon>
        <taxon>Pseudomonadota</taxon>
        <taxon>Alphaproteobacteria</taxon>
        <taxon>Rhodobacterales</taxon>
        <taxon>Paracoccaceae</taxon>
        <taxon>Rubrimonas</taxon>
    </lineage>
</organism>
<evidence type="ECO:0000313" key="6">
    <source>
        <dbReference type="Proteomes" id="UP000198703"/>
    </source>
</evidence>
<keyword evidence="3" id="KW-0464">Manganese</keyword>
<evidence type="ECO:0000256" key="4">
    <source>
        <dbReference type="PROSITE-ProRule" id="PRU00742"/>
    </source>
</evidence>
<keyword evidence="1" id="KW-0479">Metal-binding</keyword>
<dbReference type="GO" id="GO:0005829">
    <property type="term" value="C:cytosol"/>
    <property type="evidence" value="ECO:0007669"/>
    <property type="project" value="TreeGrafter"/>
</dbReference>
<dbReference type="GO" id="GO:0004053">
    <property type="term" value="F:arginase activity"/>
    <property type="evidence" value="ECO:0007669"/>
    <property type="project" value="TreeGrafter"/>
</dbReference>
<dbReference type="InterPro" id="IPR006035">
    <property type="entry name" value="Ureohydrolase"/>
</dbReference>
<dbReference type="InterPro" id="IPR023696">
    <property type="entry name" value="Ureohydrolase_dom_sf"/>
</dbReference>
<reference evidence="5 6" key="1">
    <citation type="submission" date="2016-10" db="EMBL/GenBank/DDBJ databases">
        <authorList>
            <person name="de Groot N.N."/>
        </authorList>
    </citation>
    <scope>NUCLEOTIDE SEQUENCE [LARGE SCALE GENOMIC DNA]</scope>
    <source>
        <strain evidence="5 6">DSM 15345</strain>
    </source>
</reference>
<dbReference type="AlphaFoldDB" id="A0A1H4GAG0"/>
<dbReference type="EMBL" id="FNQM01000047">
    <property type="protein sequence ID" value="SEB06616.1"/>
    <property type="molecule type" value="Genomic_DNA"/>
</dbReference>
<dbReference type="Proteomes" id="UP000198703">
    <property type="component" value="Unassembled WGS sequence"/>
</dbReference>
<dbReference type="OrthoDB" id="9788689at2"/>
<protein>
    <submittedName>
        <fullName evidence="5">Arginase</fullName>
    </submittedName>
</protein>
<dbReference type="PANTHER" id="PTHR43782">
    <property type="entry name" value="ARGINASE"/>
    <property type="match status" value="1"/>
</dbReference>
<dbReference type="Pfam" id="PF00491">
    <property type="entry name" value="Arginase"/>
    <property type="match status" value="1"/>
</dbReference>
<keyword evidence="2" id="KW-0378">Hydrolase</keyword>
<dbReference type="SUPFAM" id="SSF52768">
    <property type="entry name" value="Arginase/deacetylase"/>
    <property type="match status" value="1"/>
</dbReference>
<evidence type="ECO:0000256" key="3">
    <source>
        <dbReference type="ARBA" id="ARBA00023211"/>
    </source>
</evidence>
<comment type="similarity">
    <text evidence="4">Belongs to the arginase family.</text>
</comment>
<dbReference type="Gene3D" id="3.40.800.10">
    <property type="entry name" value="Ureohydrolase domain"/>
    <property type="match status" value="1"/>
</dbReference>
<accession>A0A1H4GAG0</accession>
<dbReference type="PANTHER" id="PTHR43782:SF3">
    <property type="entry name" value="ARGINASE"/>
    <property type="match status" value="1"/>
</dbReference>
<dbReference type="STRING" id="89524.SAMN05444370_1472"/>
<gene>
    <name evidence="5" type="ORF">SAMN05444370_1472</name>
</gene>
<proteinExistence type="inferred from homology"/>
<evidence type="ECO:0000256" key="1">
    <source>
        <dbReference type="ARBA" id="ARBA00022723"/>
    </source>
</evidence>
<evidence type="ECO:0000313" key="5">
    <source>
        <dbReference type="EMBL" id="SEB06616.1"/>
    </source>
</evidence>
<evidence type="ECO:0000256" key="2">
    <source>
        <dbReference type="ARBA" id="ARBA00022801"/>
    </source>
</evidence>
<keyword evidence="6" id="KW-1185">Reference proteome</keyword>
<dbReference type="PROSITE" id="PS51409">
    <property type="entry name" value="ARGINASE_2"/>
    <property type="match status" value="1"/>
</dbReference>
<dbReference type="RefSeq" id="WP_093256895.1">
    <property type="nucleotide sequence ID" value="NZ_FNQM01000047.1"/>
</dbReference>